<reference evidence="2 3" key="1">
    <citation type="journal article" date="2016" name="Nat. Commun.">
        <title>Thousands of microbial genomes shed light on interconnected biogeochemical processes in an aquifer system.</title>
        <authorList>
            <person name="Anantharaman K."/>
            <person name="Brown C.T."/>
            <person name="Hug L.A."/>
            <person name="Sharon I."/>
            <person name="Castelle C.J."/>
            <person name="Probst A.J."/>
            <person name="Thomas B.C."/>
            <person name="Singh A."/>
            <person name="Wilkins M.J."/>
            <person name="Karaoz U."/>
            <person name="Brodie E.L."/>
            <person name="Williams K.H."/>
            <person name="Hubbard S.S."/>
            <person name="Banfield J.F."/>
        </authorList>
    </citation>
    <scope>NUCLEOTIDE SEQUENCE [LARGE SCALE GENOMIC DNA]</scope>
</reference>
<evidence type="ECO:0000259" key="1">
    <source>
        <dbReference type="Pfam" id="PF22296"/>
    </source>
</evidence>
<proteinExistence type="predicted"/>
<comment type="caution">
    <text evidence="2">The sequence shown here is derived from an EMBL/GenBank/DDBJ whole genome shotgun (WGS) entry which is preliminary data.</text>
</comment>
<feature type="domain" description="bAvd-like" evidence="1">
    <location>
        <begin position="1"/>
        <end position="86"/>
    </location>
</feature>
<dbReference type="AlphaFoldDB" id="A0A1F6EMF2"/>
<sequence>MPRSERFGIGGKIDVLLLDVAELLRFASFSRTDEKVPLLGRAIVKIDSLRFFVQLAWETKLIPDKQFEELAILIEEIGRMTGGWHKGLLSKAPLNKER</sequence>
<dbReference type="Pfam" id="PF22296">
    <property type="entry name" value="bAvd"/>
    <property type="match status" value="1"/>
</dbReference>
<protein>
    <recommendedName>
        <fullName evidence="1">bAvd-like domain-containing protein</fullName>
    </recommendedName>
</protein>
<organism evidence="2 3">
    <name type="scientific">Candidatus Kaiserbacteria bacterium RIFCSPLOWO2_01_FULL_50_24</name>
    <dbReference type="NCBI Taxonomy" id="1798507"/>
    <lineage>
        <taxon>Bacteria</taxon>
        <taxon>Candidatus Kaiseribacteriota</taxon>
    </lineage>
</organism>
<gene>
    <name evidence="2" type="ORF">A3A34_00400</name>
</gene>
<dbReference type="EMBL" id="MFLU01000015">
    <property type="protein sequence ID" value="OGG74834.1"/>
    <property type="molecule type" value="Genomic_DNA"/>
</dbReference>
<dbReference type="InterPro" id="IPR036583">
    <property type="entry name" value="23S_rRNA_IVS_sf"/>
</dbReference>
<dbReference type="Proteomes" id="UP000178587">
    <property type="component" value="Unassembled WGS sequence"/>
</dbReference>
<dbReference type="InterPro" id="IPR055360">
    <property type="entry name" value="bAvd"/>
</dbReference>
<dbReference type="Gene3D" id="1.20.1440.60">
    <property type="entry name" value="23S rRNA-intervening sequence"/>
    <property type="match status" value="1"/>
</dbReference>
<evidence type="ECO:0000313" key="3">
    <source>
        <dbReference type="Proteomes" id="UP000178587"/>
    </source>
</evidence>
<name>A0A1F6EMF2_9BACT</name>
<accession>A0A1F6EMF2</accession>
<evidence type="ECO:0000313" key="2">
    <source>
        <dbReference type="EMBL" id="OGG74834.1"/>
    </source>
</evidence>
<dbReference type="CDD" id="cd16376">
    <property type="entry name" value="Avd_like"/>
    <property type="match status" value="1"/>
</dbReference>